<dbReference type="PANTHER" id="PTHR33044">
    <property type="entry name" value="BIFUNCTIONAL INHIBITOR/LIPID-TRANSFER PROTEIN/SEED STORAGE 2S ALBUMIN SUPERFAMILY PROTEIN-RELATED"/>
    <property type="match status" value="1"/>
</dbReference>
<evidence type="ECO:0000256" key="1">
    <source>
        <dbReference type="ARBA" id="ARBA00004609"/>
    </source>
</evidence>
<dbReference type="GO" id="GO:0098552">
    <property type="term" value="C:side of membrane"/>
    <property type="evidence" value="ECO:0007669"/>
    <property type="project" value="UniProtKB-KW"/>
</dbReference>
<evidence type="ECO:0000256" key="6">
    <source>
        <dbReference type="ARBA" id="ARBA00023157"/>
    </source>
</evidence>
<evidence type="ECO:0000256" key="4">
    <source>
        <dbReference type="ARBA" id="ARBA00022622"/>
    </source>
</evidence>
<feature type="region of interest" description="Disordered" evidence="9">
    <location>
        <begin position="158"/>
        <end position="182"/>
    </location>
</feature>
<evidence type="ECO:0000313" key="13">
    <source>
        <dbReference type="Proteomes" id="UP000032304"/>
    </source>
</evidence>
<evidence type="ECO:0000259" key="11">
    <source>
        <dbReference type="Pfam" id="PF14368"/>
    </source>
</evidence>
<organism evidence="12 13">
    <name type="scientific">Gossypium raimondii</name>
    <name type="common">Peruvian cotton</name>
    <name type="synonym">Gossypium klotzschianum subsp. raimondii</name>
    <dbReference type="NCBI Taxonomy" id="29730"/>
    <lineage>
        <taxon>Eukaryota</taxon>
        <taxon>Viridiplantae</taxon>
        <taxon>Streptophyta</taxon>
        <taxon>Embryophyta</taxon>
        <taxon>Tracheophyta</taxon>
        <taxon>Spermatophyta</taxon>
        <taxon>Magnoliopsida</taxon>
        <taxon>eudicotyledons</taxon>
        <taxon>Gunneridae</taxon>
        <taxon>Pentapetalae</taxon>
        <taxon>rosids</taxon>
        <taxon>malvids</taxon>
        <taxon>Malvales</taxon>
        <taxon>Malvaceae</taxon>
        <taxon>Malvoideae</taxon>
        <taxon>Gossypium</taxon>
    </lineage>
</organism>
<dbReference type="GO" id="GO:0005886">
    <property type="term" value="C:plasma membrane"/>
    <property type="evidence" value="ECO:0007669"/>
    <property type="project" value="UniProtKB-SubCell"/>
</dbReference>
<evidence type="ECO:0000256" key="5">
    <source>
        <dbReference type="ARBA" id="ARBA00022729"/>
    </source>
</evidence>
<sequence>MEMCLASIPFFFFYFPFALPLKTMKESKHEAFTLFFILLLMLLGLASGDVNQDKAECADQLVGLAPCLPYVGGQAKAPTMDCCGGLKQVLVKSKKCLCVLIKDKDNPSLGLNINASLAATLPHTCHDTVNLTECISLLHLAPNSQEAKLFQGYQKLTEKHSTSPPASGNSTSSAAEKSDGGMGKKRVGVVEIAVGVSLWVFSIHQNFVV</sequence>
<dbReference type="STRING" id="29730.A0A0D2RW52"/>
<feature type="compositionally biased region" description="Polar residues" evidence="9">
    <location>
        <begin position="162"/>
        <end position="175"/>
    </location>
</feature>
<keyword evidence="8" id="KW-0449">Lipoprotein</keyword>
<reference evidence="12 13" key="1">
    <citation type="journal article" date="2012" name="Nature">
        <title>Repeated polyploidization of Gossypium genomes and the evolution of spinnable cotton fibres.</title>
        <authorList>
            <person name="Paterson A.H."/>
            <person name="Wendel J.F."/>
            <person name="Gundlach H."/>
            <person name="Guo H."/>
            <person name="Jenkins J."/>
            <person name="Jin D."/>
            <person name="Llewellyn D."/>
            <person name="Showmaker K.C."/>
            <person name="Shu S."/>
            <person name="Udall J."/>
            <person name="Yoo M.J."/>
            <person name="Byers R."/>
            <person name="Chen W."/>
            <person name="Doron-Faigenboim A."/>
            <person name="Duke M.V."/>
            <person name="Gong L."/>
            <person name="Grimwood J."/>
            <person name="Grover C."/>
            <person name="Grupp K."/>
            <person name="Hu G."/>
            <person name="Lee T.H."/>
            <person name="Li J."/>
            <person name="Lin L."/>
            <person name="Liu T."/>
            <person name="Marler B.S."/>
            <person name="Page J.T."/>
            <person name="Roberts A.W."/>
            <person name="Romanel E."/>
            <person name="Sanders W.S."/>
            <person name="Szadkowski E."/>
            <person name="Tan X."/>
            <person name="Tang H."/>
            <person name="Xu C."/>
            <person name="Wang J."/>
            <person name="Wang Z."/>
            <person name="Zhang D."/>
            <person name="Zhang L."/>
            <person name="Ashrafi H."/>
            <person name="Bedon F."/>
            <person name="Bowers J.E."/>
            <person name="Brubaker C.L."/>
            <person name="Chee P.W."/>
            <person name="Das S."/>
            <person name="Gingle A.R."/>
            <person name="Haigler C.H."/>
            <person name="Harker D."/>
            <person name="Hoffmann L.V."/>
            <person name="Hovav R."/>
            <person name="Jones D.C."/>
            <person name="Lemke C."/>
            <person name="Mansoor S."/>
            <person name="ur Rahman M."/>
            <person name="Rainville L.N."/>
            <person name="Rambani A."/>
            <person name="Reddy U.K."/>
            <person name="Rong J.K."/>
            <person name="Saranga Y."/>
            <person name="Scheffler B.E."/>
            <person name="Scheffler J.A."/>
            <person name="Stelly D.M."/>
            <person name="Triplett B.A."/>
            <person name="Van Deynze A."/>
            <person name="Vaslin M.F."/>
            <person name="Waghmare V.N."/>
            <person name="Walford S.A."/>
            <person name="Wright R.J."/>
            <person name="Zaki E.A."/>
            <person name="Zhang T."/>
            <person name="Dennis E.S."/>
            <person name="Mayer K.F."/>
            <person name="Peterson D.G."/>
            <person name="Rokhsar D.S."/>
            <person name="Wang X."/>
            <person name="Schmutz J."/>
        </authorList>
    </citation>
    <scope>NUCLEOTIDE SEQUENCE [LARGE SCALE GENOMIC DNA]</scope>
</reference>
<name>A0A0D2RW52_GOSRA</name>
<accession>A0A0D2RW52</accession>
<dbReference type="Pfam" id="PF14368">
    <property type="entry name" value="LTP_2"/>
    <property type="match status" value="1"/>
</dbReference>
<evidence type="ECO:0000256" key="7">
    <source>
        <dbReference type="ARBA" id="ARBA00023180"/>
    </source>
</evidence>
<dbReference type="Proteomes" id="UP000032304">
    <property type="component" value="Chromosome 4"/>
</dbReference>
<evidence type="ECO:0000256" key="9">
    <source>
        <dbReference type="SAM" id="MobiDB-lite"/>
    </source>
</evidence>
<evidence type="ECO:0000313" key="12">
    <source>
        <dbReference type="EMBL" id="KJB23340.1"/>
    </source>
</evidence>
<feature type="signal peptide" evidence="10">
    <location>
        <begin position="1"/>
        <end position="48"/>
    </location>
</feature>
<evidence type="ECO:0000256" key="3">
    <source>
        <dbReference type="ARBA" id="ARBA00022475"/>
    </source>
</evidence>
<dbReference type="Gene3D" id="1.10.110.10">
    <property type="entry name" value="Plant lipid-transfer and hydrophobic proteins"/>
    <property type="match status" value="1"/>
</dbReference>
<dbReference type="eggNOG" id="ENOG502RZD2">
    <property type="taxonomic scope" value="Eukaryota"/>
</dbReference>
<proteinExistence type="inferred from homology"/>
<evidence type="ECO:0000256" key="8">
    <source>
        <dbReference type="ARBA" id="ARBA00023288"/>
    </source>
</evidence>
<feature type="domain" description="Bifunctional inhibitor/plant lipid transfer protein/seed storage helical" evidence="11">
    <location>
        <begin position="51"/>
        <end position="134"/>
    </location>
</feature>
<keyword evidence="6" id="KW-1015">Disulfide bond</keyword>
<dbReference type="InterPro" id="IPR043325">
    <property type="entry name" value="LTSS"/>
</dbReference>
<feature type="chain" id="PRO_5002263329" description="Bifunctional inhibitor/plant lipid transfer protein/seed storage helical domain-containing protein" evidence="10">
    <location>
        <begin position="49"/>
        <end position="209"/>
    </location>
</feature>
<dbReference type="KEGG" id="gra:105790873"/>
<dbReference type="EMBL" id="CM001743">
    <property type="protein sequence ID" value="KJB23340.1"/>
    <property type="molecule type" value="Genomic_DNA"/>
</dbReference>
<dbReference type="InterPro" id="IPR036312">
    <property type="entry name" value="Bifun_inhib/LTP/seed_sf"/>
</dbReference>
<dbReference type="GO" id="GO:0006869">
    <property type="term" value="P:lipid transport"/>
    <property type="evidence" value="ECO:0007669"/>
    <property type="project" value="InterPro"/>
</dbReference>
<keyword evidence="7" id="KW-0325">Glycoprotein</keyword>
<dbReference type="InterPro" id="IPR000528">
    <property type="entry name" value="Plant_nsLTP"/>
</dbReference>
<dbReference type="SUPFAM" id="SSF47699">
    <property type="entry name" value="Bifunctional inhibitor/lipid-transfer protein/seed storage 2S albumin"/>
    <property type="match status" value="1"/>
</dbReference>
<dbReference type="AlphaFoldDB" id="A0A0D2RW52"/>
<evidence type="ECO:0000256" key="2">
    <source>
        <dbReference type="ARBA" id="ARBA00009748"/>
    </source>
</evidence>
<keyword evidence="5 10" id="KW-0732">Signal</keyword>
<dbReference type="Gramene" id="KJB23340">
    <property type="protein sequence ID" value="KJB23340"/>
    <property type="gene ID" value="B456_004G094000"/>
</dbReference>
<dbReference type="GO" id="GO:0008289">
    <property type="term" value="F:lipid binding"/>
    <property type="evidence" value="ECO:0007669"/>
    <property type="project" value="InterPro"/>
</dbReference>
<dbReference type="OrthoDB" id="1938537at2759"/>
<dbReference type="InterPro" id="IPR016140">
    <property type="entry name" value="Bifunc_inhib/LTP/seed_store"/>
</dbReference>
<evidence type="ECO:0000256" key="10">
    <source>
        <dbReference type="SAM" id="SignalP"/>
    </source>
</evidence>
<keyword evidence="13" id="KW-1185">Reference proteome</keyword>
<comment type="similarity">
    <text evidence="2">Belongs to the plant LTP family.</text>
</comment>
<comment type="subcellular location">
    <subcellularLocation>
        <location evidence="1">Cell membrane</location>
        <topology evidence="1">Lipid-anchor</topology>
        <topology evidence="1">GPI-anchor</topology>
    </subcellularLocation>
</comment>
<protein>
    <recommendedName>
        <fullName evidence="11">Bifunctional inhibitor/plant lipid transfer protein/seed storage helical domain-containing protein</fullName>
    </recommendedName>
</protein>
<gene>
    <name evidence="12" type="ORF">B456_004G094000</name>
</gene>
<keyword evidence="3" id="KW-1003">Cell membrane</keyword>
<dbReference type="PRINTS" id="PR00382">
    <property type="entry name" value="LIPIDTRNSFER"/>
</dbReference>
<keyword evidence="4" id="KW-0472">Membrane</keyword>
<keyword evidence="4" id="KW-0336">GPI-anchor</keyword>
<dbReference type="CDD" id="cd00010">
    <property type="entry name" value="AAI_LTSS"/>
    <property type="match status" value="1"/>
</dbReference>